<protein>
    <submittedName>
        <fullName evidence="1">Very-short-patch-repair endonuclease</fullName>
    </submittedName>
</protein>
<reference evidence="1 2" key="1">
    <citation type="submission" date="2020-07" db="EMBL/GenBank/DDBJ databases">
        <title>Sequencing the genomes of 1000 actinobacteria strains.</title>
        <authorList>
            <person name="Klenk H.-P."/>
        </authorList>
    </citation>
    <scope>NUCLEOTIDE SEQUENCE [LARGE SCALE GENOMIC DNA]</scope>
    <source>
        <strain evidence="1 2">DSM 26154</strain>
    </source>
</reference>
<accession>A0A852VT58</accession>
<keyword evidence="1" id="KW-0378">Hydrolase</keyword>
<evidence type="ECO:0000313" key="2">
    <source>
        <dbReference type="Proteomes" id="UP000554054"/>
    </source>
</evidence>
<organism evidence="1 2">
    <name type="scientific">Janibacter cremeus</name>
    <dbReference type="NCBI Taxonomy" id="1285192"/>
    <lineage>
        <taxon>Bacteria</taxon>
        <taxon>Bacillati</taxon>
        <taxon>Actinomycetota</taxon>
        <taxon>Actinomycetes</taxon>
        <taxon>Micrococcales</taxon>
        <taxon>Intrasporangiaceae</taxon>
        <taxon>Janibacter</taxon>
    </lineage>
</organism>
<dbReference type="GO" id="GO:0004519">
    <property type="term" value="F:endonuclease activity"/>
    <property type="evidence" value="ECO:0007669"/>
    <property type="project" value="UniProtKB-KW"/>
</dbReference>
<comment type="caution">
    <text evidence="1">The sequence shown here is derived from an EMBL/GenBank/DDBJ whole genome shotgun (WGS) entry which is preliminary data.</text>
</comment>
<keyword evidence="1" id="KW-0540">Nuclease</keyword>
<keyword evidence="2" id="KW-1185">Reference proteome</keyword>
<dbReference type="Gene3D" id="3.40.960.10">
    <property type="entry name" value="VSR Endonuclease"/>
    <property type="match status" value="1"/>
</dbReference>
<evidence type="ECO:0000313" key="1">
    <source>
        <dbReference type="EMBL" id="NYF97494.1"/>
    </source>
</evidence>
<dbReference type="EMBL" id="JACCAE010000001">
    <property type="protein sequence ID" value="NYF97494.1"/>
    <property type="molecule type" value="Genomic_DNA"/>
</dbReference>
<dbReference type="AlphaFoldDB" id="A0A852VT58"/>
<dbReference type="SUPFAM" id="SSF52980">
    <property type="entry name" value="Restriction endonuclease-like"/>
    <property type="match status" value="1"/>
</dbReference>
<gene>
    <name evidence="1" type="ORF">BJY20_000886</name>
</gene>
<dbReference type="RefSeq" id="WP_185990423.1">
    <property type="nucleotide sequence ID" value="NZ_JACCAE010000001.1"/>
</dbReference>
<proteinExistence type="predicted"/>
<keyword evidence="1" id="KW-0255">Endonuclease</keyword>
<name>A0A852VT58_9MICO</name>
<sequence length="308" mass="33747">MDERLKRLAEQRGGVFSWGDVQNCLLGEHDVRTAIGAREVVRVRRGAYVLDARWRGARPAEQLALRARAILLGRSRDLASHQSALALHGVATWGVPTHVVDLMGEVRRTRTVSGVRTHPSHGEVEPVDVGGCVAVDIATAVVQMALRHGVEAGVVALDHALHERRCRLSAVRAAGEHLARGPLDRVRVEALLARADAKCESVGESRTRLLLHDLGHDVRSQVSVSDHDGGFVGRVDFMVGGAVVVEFDGMVKYEGADGRAALAREKAREERLTALGFVVVRLVWADLDHPERVRSMIERALEWVARRS</sequence>
<dbReference type="Proteomes" id="UP000554054">
    <property type="component" value="Unassembled WGS sequence"/>
</dbReference>
<dbReference type="InterPro" id="IPR011335">
    <property type="entry name" value="Restrct_endonuc-II-like"/>
</dbReference>